<dbReference type="STRING" id="1802727.A2937_01970"/>
<reference evidence="3 4" key="1">
    <citation type="journal article" date="2016" name="Nat. Commun.">
        <title>Thousands of microbial genomes shed light on interconnected biogeochemical processes in an aquifer system.</title>
        <authorList>
            <person name="Anantharaman K."/>
            <person name="Brown C.T."/>
            <person name="Hug L.A."/>
            <person name="Sharon I."/>
            <person name="Castelle C.J."/>
            <person name="Probst A.J."/>
            <person name="Thomas B.C."/>
            <person name="Singh A."/>
            <person name="Wilkins M.J."/>
            <person name="Karaoz U."/>
            <person name="Brodie E.L."/>
            <person name="Williams K.H."/>
            <person name="Hubbard S.S."/>
            <person name="Banfield J.F."/>
        </authorList>
    </citation>
    <scope>NUCLEOTIDE SEQUENCE [LARGE SCALE GENOMIC DNA]</scope>
</reference>
<evidence type="ECO:0000259" key="2">
    <source>
        <dbReference type="Pfam" id="PF13472"/>
    </source>
</evidence>
<keyword evidence="1" id="KW-0472">Membrane</keyword>
<protein>
    <recommendedName>
        <fullName evidence="2">SGNH hydrolase-type esterase domain-containing protein</fullName>
    </recommendedName>
</protein>
<gene>
    <name evidence="3" type="ORF">A2937_01970</name>
</gene>
<dbReference type="AlphaFoldDB" id="A0A1G2SG92"/>
<keyword evidence="1" id="KW-1133">Transmembrane helix</keyword>
<accession>A0A1G2SG92</accession>
<feature type="transmembrane region" description="Helical" evidence="1">
    <location>
        <begin position="6"/>
        <end position="24"/>
    </location>
</feature>
<dbReference type="InterPro" id="IPR036514">
    <property type="entry name" value="SGNH_hydro_sf"/>
</dbReference>
<comment type="caution">
    <text evidence="3">The sequence shown here is derived from an EMBL/GenBank/DDBJ whole genome shotgun (WGS) entry which is preliminary data.</text>
</comment>
<keyword evidence="1" id="KW-0812">Transmembrane</keyword>
<organism evidence="3 4">
    <name type="scientific">Candidatus Yonathbacteria bacterium RIFCSPLOWO2_01_FULL_47_33b</name>
    <dbReference type="NCBI Taxonomy" id="1802727"/>
    <lineage>
        <taxon>Bacteria</taxon>
        <taxon>Candidatus Yonathiibacteriota</taxon>
    </lineage>
</organism>
<dbReference type="Pfam" id="PF13472">
    <property type="entry name" value="Lipase_GDSL_2"/>
    <property type="match status" value="1"/>
</dbReference>
<dbReference type="InterPro" id="IPR013830">
    <property type="entry name" value="SGNH_hydro"/>
</dbReference>
<evidence type="ECO:0000256" key="1">
    <source>
        <dbReference type="SAM" id="Phobius"/>
    </source>
</evidence>
<sequence length="205" mass="21903">MSTRQVAFLGFAILILAPILYLVFRGDRITNYPPKNQTIVAFGDSLVEGVGSTAGNDFVSVVERTLGVSIANKGKSGDTTANGIARVDEVLAEDPGIVIVLLGGNDALRRISKQETFANLGTIIERFQSAGAVVVLLGVRGGILGDGYANEFEALAETYHMPYVSNVLEGLITNPKLMSDGIHPNDQGYAIVAERVIEILQEVLR</sequence>
<dbReference type="GO" id="GO:0004622">
    <property type="term" value="F:phosphatidylcholine lysophospholipase activity"/>
    <property type="evidence" value="ECO:0007669"/>
    <property type="project" value="TreeGrafter"/>
</dbReference>
<evidence type="ECO:0000313" key="4">
    <source>
        <dbReference type="Proteomes" id="UP000177987"/>
    </source>
</evidence>
<feature type="domain" description="SGNH hydrolase-type esterase" evidence="2">
    <location>
        <begin position="41"/>
        <end position="191"/>
    </location>
</feature>
<evidence type="ECO:0000313" key="3">
    <source>
        <dbReference type="EMBL" id="OHA83818.1"/>
    </source>
</evidence>
<dbReference type="Gene3D" id="3.40.50.1110">
    <property type="entry name" value="SGNH hydrolase"/>
    <property type="match status" value="1"/>
</dbReference>
<dbReference type="EMBL" id="MHUW01000013">
    <property type="protein sequence ID" value="OHA83818.1"/>
    <property type="molecule type" value="Genomic_DNA"/>
</dbReference>
<dbReference type="PANTHER" id="PTHR30383">
    <property type="entry name" value="THIOESTERASE 1/PROTEASE 1/LYSOPHOSPHOLIPASE L1"/>
    <property type="match status" value="1"/>
</dbReference>
<dbReference type="InterPro" id="IPR051532">
    <property type="entry name" value="Ester_Hydrolysis_Enzymes"/>
</dbReference>
<dbReference type="PANTHER" id="PTHR30383:SF24">
    <property type="entry name" value="THIOESTERASE 1_PROTEASE 1_LYSOPHOSPHOLIPASE L1"/>
    <property type="match status" value="1"/>
</dbReference>
<proteinExistence type="predicted"/>
<name>A0A1G2SG92_9BACT</name>
<dbReference type="SUPFAM" id="SSF52266">
    <property type="entry name" value="SGNH hydrolase"/>
    <property type="match status" value="1"/>
</dbReference>
<dbReference type="Proteomes" id="UP000177987">
    <property type="component" value="Unassembled WGS sequence"/>
</dbReference>